<evidence type="ECO:0000256" key="1">
    <source>
        <dbReference type="SAM" id="Coils"/>
    </source>
</evidence>
<organism evidence="3 4">
    <name type="scientific">Chara braunii</name>
    <name type="common">Braun's stonewort</name>
    <dbReference type="NCBI Taxonomy" id="69332"/>
    <lineage>
        <taxon>Eukaryota</taxon>
        <taxon>Viridiplantae</taxon>
        <taxon>Streptophyta</taxon>
        <taxon>Charophyceae</taxon>
        <taxon>Charales</taxon>
        <taxon>Characeae</taxon>
        <taxon>Chara</taxon>
    </lineage>
</organism>
<dbReference type="Proteomes" id="UP000265515">
    <property type="component" value="Unassembled WGS sequence"/>
</dbReference>
<gene>
    <name evidence="3" type="ORF">CBR_g51321</name>
</gene>
<feature type="region of interest" description="Disordered" evidence="2">
    <location>
        <begin position="286"/>
        <end position="334"/>
    </location>
</feature>
<feature type="region of interest" description="Disordered" evidence="2">
    <location>
        <begin position="69"/>
        <end position="113"/>
    </location>
</feature>
<sequence length="334" mass="36861">MMGSRMVIGEEVTVAVTEEEVIGVEVMEAALEVAVTVGATEAVVIGMAAITAAGGIGMGVTMGHISRECNAPRQNQGGGNWNNNGGGASWNGNNGGGGWQPNPNEGASSSSSAGVPANVIGISKDLEESLKVVCLFSKRQIELEERCETEKRESEERRKRLEDERLAREEKNRVELEKKTKKEKKEAEREWKLEKLLAKQKATMKEEFEIMFDKKLRKAVVSEKAVKGKAPMGESSSEEEEDPQEERLEKRKREAGVVYRGRPDAVDELIEIRVMYFSIEPAMPVQPRAVTPRPQVGGIVIREVHEEPRAREQPVPRTEPGSSGQQIDRPQESS</sequence>
<dbReference type="AlphaFoldDB" id="A0A388M8I1"/>
<keyword evidence="4" id="KW-1185">Reference proteome</keyword>
<dbReference type="EMBL" id="BFEA01000844">
    <property type="protein sequence ID" value="GBG90815.1"/>
    <property type="molecule type" value="Genomic_DNA"/>
</dbReference>
<evidence type="ECO:0000313" key="3">
    <source>
        <dbReference type="EMBL" id="GBG90815.1"/>
    </source>
</evidence>
<dbReference type="Gramene" id="GBG90815">
    <property type="protein sequence ID" value="GBG90815"/>
    <property type="gene ID" value="CBR_g51321"/>
</dbReference>
<name>A0A388M8I1_CHABU</name>
<feature type="non-terminal residue" evidence="3">
    <location>
        <position position="334"/>
    </location>
</feature>
<feature type="compositionally biased region" description="Basic and acidic residues" evidence="2">
    <location>
        <begin position="245"/>
        <end position="258"/>
    </location>
</feature>
<evidence type="ECO:0000313" key="4">
    <source>
        <dbReference type="Proteomes" id="UP000265515"/>
    </source>
</evidence>
<keyword evidence="1" id="KW-0175">Coiled coil</keyword>
<feature type="region of interest" description="Disordered" evidence="2">
    <location>
        <begin position="223"/>
        <end position="258"/>
    </location>
</feature>
<feature type="coiled-coil region" evidence="1">
    <location>
        <begin position="144"/>
        <end position="187"/>
    </location>
</feature>
<reference evidence="3 4" key="1">
    <citation type="journal article" date="2018" name="Cell">
        <title>The Chara Genome: Secondary Complexity and Implications for Plant Terrestrialization.</title>
        <authorList>
            <person name="Nishiyama T."/>
            <person name="Sakayama H."/>
            <person name="Vries J.D."/>
            <person name="Buschmann H."/>
            <person name="Saint-Marcoux D."/>
            <person name="Ullrich K.K."/>
            <person name="Haas F.B."/>
            <person name="Vanderstraeten L."/>
            <person name="Becker D."/>
            <person name="Lang D."/>
            <person name="Vosolsobe S."/>
            <person name="Rombauts S."/>
            <person name="Wilhelmsson P.K.I."/>
            <person name="Janitza P."/>
            <person name="Kern R."/>
            <person name="Heyl A."/>
            <person name="Rumpler F."/>
            <person name="Villalobos L.I.A.C."/>
            <person name="Clay J.M."/>
            <person name="Skokan R."/>
            <person name="Toyoda A."/>
            <person name="Suzuki Y."/>
            <person name="Kagoshima H."/>
            <person name="Schijlen E."/>
            <person name="Tajeshwar N."/>
            <person name="Catarino B."/>
            <person name="Hetherington A.J."/>
            <person name="Saltykova A."/>
            <person name="Bonnot C."/>
            <person name="Breuninger H."/>
            <person name="Symeonidi A."/>
            <person name="Radhakrishnan G.V."/>
            <person name="Van Nieuwerburgh F."/>
            <person name="Deforce D."/>
            <person name="Chang C."/>
            <person name="Karol K.G."/>
            <person name="Hedrich R."/>
            <person name="Ulvskov P."/>
            <person name="Glockner G."/>
            <person name="Delwiche C.F."/>
            <person name="Petrasek J."/>
            <person name="Van de Peer Y."/>
            <person name="Friml J."/>
            <person name="Beilby M."/>
            <person name="Dolan L."/>
            <person name="Kohara Y."/>
            <person name="Sugano S."/>
            <person name="Fujiyama A."/>
            <person name="Delaux P.-M."/>
            <person name="Quint M."/>
            <person name="TheiBen G."/>
            <person name="Hagemann M."/>
            <person name="Harholt J."/>
            <person name="Dunand C."/>
            <person name="Zachgo S."/>
            <person name="Langdale J."/>
            <person name="Maumus F."/>
            <person name="Straeten D.V.D."/>
            <person name="Gould S.B."/>
            <person name="Rensing S.A."/>
        </authorList>
    </citation>
    <scope>NUCLEOTIDE SEQUENCE [LARGE SCALE GENOMIC DNA]</scope>
    <source>
        <strain evidence="3 4">S276</strain>
    </source>
</reference>
<feature type="compositionally biased region" description="Gly residues" evidence="2">
    <location>
        <begin position="76"/>
        <end position="99"/>
    </location>
</feature>
<protein>
    <submittedName>
        <fullName evidence="3">Uncharacterized protein</fullName>
    </submittedName>
</protein>
<feature type="compositionally biased region" description="Low complexity" evidence="2">
    <location>
        <begin position="100"/>
        <end position="113"/>
    </location>
</feature>
<accession>A0A388M8I1</accession>
<evidence type="ECO:0000256" key="2">
    <source>
        <dbReference type="SAM" id="MobiDB-lite"/>
    </source>
</evidence>
<comment type="caution">
    <text evidence="3">The sequence shown here is derived from an EMBL/GenBank/DDBJ whole genome shotgun (WGS) entry which is preliminary data.</text>
</comment>
<feature type="compositionally biased region" description="Basic and acidic residues" evidence="2">
    <location>
        <begin position="302"/>
        <end position="314"/>
    </location>
</feature>
<proteinExistence type="predicted"/>